<dbReference type="GO" id="GO:0003677">
    <property type="term" value="F:DNA binding"/>
    <property type="evidence" value="ECO:0007669"/>
    <property type="project" value="UniProtKB-KW"/>
</dbReference>
<gene>
    <name evidence="6" type="ORF">SAMN02927903_02827</name>
</gene>
<reference evidence="6 7" key="1">
    <citation type="submission" date="2016-10" db="EMBL/GenBank/DDBJ databases">
        <authorList>
            <person name="de Groot N.N."/>
        </authorList>
    </citation>
    <scope>NUCLEOTIDE SEQUENCE [LARGE SCALE GENOMIC DNA]</scope>
    <source>
        <strain evidence="6 7">CGMCC 1.7031</strain>
    </source>
</reference>
<dbReference type="InterPro" id="IPR016032">
    <property type="entry name" value="Sig_transdc_resp-reg_C-effctor"/>
</dbReference>
<feature type="modified residue" description="4-aspartylphosphate" evidence="3">
    <location>
        <position position="55"/>
    </location>
</feature>
<dbReference type="PROSITE" id="PS50110">
    <property type="entry name" value="RESPONSE_REGULATORY"/>
    <property type="match status" value="1"/>
</dbReference>
<accession>A0A1G5JPL5</accession>
<sequence>MNTSIFIVDDHFMVIEGIRTILQDEAHIDWLGHAMDVASCLEFLSRHQPHVILMDIGLPDGSGIDLCKKVAKTYPKIKILGLSTYNQQSIIQDMMRSGSSGYLLKNASKEELLEAIEAVMNGEEYLCLEAAASFYNPENSVPVITKREKEILGLICDGYTNPEIADKLFISLATANTHRKSLLAKFGAKNVASLVKMAVENKAFL</sequence>
<dbReference type="PANTHER" id="PTHR43214:SF43">
    <property type="entry name" value="TWO-COMPONENT RESPONSE REGULATOR"/>
    <property type="match status" value="1"/>
</dbReference>
<proteinExistence type="predicted"/>
<dbReference type="PROSITE" id="PS50043">
    <property type="entry name" value="HTH_LUXR_2"/>
    <property type="match status" value="1"/>
</dbReference>
<dbReference type="Gene3D" id="3.40.50.2300">
    <property type="match status" value="1"/>
</dbReference>
<evidence type="ECO:0000313" key="7">
    <source>
        <dbReference type="Proteomes" id="UP000199354"/>
    </source>
</evidence>
<organism evidence="6 7">
    <name type="scientific">Flavobacterium caeni</name>
    <dbReference type="NCBI Taxonomy" id="490189"/>
    <lineage>
        <taxon>Bacteria</taxon>
        <taxon>Pseudomonadati</taxon>
        <taxon>Bacteroidota</taxon>
        <taxon>Flavobacteriia</taxon>
        <taxon>Flavobacteriales</taxon>
        <taxon>Flavobacteriaceae</taxon>
        <taxon>Flavobacterium</taxon>
    </lineage>
</organism>
<dbReference type="CDD" id="cd06170">
    <property type="entry name" value="LuxR_C_like"/>
    <property type="match status" value="1"/>
</dbReference>
<dbReference type="SUPFAM" id="SSF52172">
    <property type="entry name" value="CheY-like"/>
    <property type="match status" value="1"/>
</dbReference>
<dbReference type="Proteomes" id="UP000199354">
    <property type="component" value="Unassembled WGS sequence"/>
</dbReference>
<dbReference type="STRING" id="490189.SAMN02927903_02827"/>
<feature type="domain" description="HTH luxR-type" evidence="4">
    <location>
        <begin position="137"/>
        <end position="202"/>
    </location>
</feature>
<dbReference type="InterPro" id="IPR058245">
    <property type="entry name" value="NreC/VraR/RcsB-like_REC"/>
</dbReference>
<evidence type="ECO:0000313" key="6">
    <source>
        <dbReference type="EMBL" id="SCY90335.1"/>
    </source>
</evidence>
<dbReference type="Pfam" id="PF00196">
    <property type="entry name" value="GerE"/>
    <property type="match status" value="1"/>
</dbReference>
<dbReference type="InterPro" id="IPR011006">
    <property type="entry name" value="CheY-like_superfamily"/>
</dbReference>
<dbReference type="EMBL" id="FMVF01000015">
    <property type="protein sequence ID" value="SCY90335.1"/>
    <property type="molecule type" value="Genomic_DNA"/>
</dbReference>
<name>A0A1G5JPL5_9FLAO</name>
<dbReference type="CDD" id="cd17535">
    <property type="entry name" value="REC_NarL-like"/>
    <property type="match status" value="1"/>
</dbReference>
<feature type="domain" description="Response regulatory" evidence="5">
    <location>
        <begin position="4"/>
        <end position="120"/>
    </location>
</feature>
<dbReference type="GO" id="GO:0000160">
    <property type="term" value="P:phosphorelay signal transduction system"/>
    <property type="evidence" value="ECO:0007669"/>
    <property type="project" value="InterPro"/>
</dbReference>
<evidence type="ECO:0000256" key="2">
    <source>
        <dbReference type="ARBA" id="ARBA00023125"/>
    </source>
</evidence>
<keyword evidence="1 3" id="KW-0597">Phosphoprotein</keyword>
<dbReference type="Pfam" id="PF00072">
    <property type="entry name" value="Response_reg"/>
    <property type="match status" value="1"/>
</dbReference>
<dbReference type="PRINTS" id="PR00038">
    <property type="entry name" value="HTHLUXR"/>
</dbReference>
<evidence type="ECO:0000259" key="5">
    <source>
        <dbReference type="PROSITE" id="PS50110"/>
    </source>
</evidence>
<dbReference type="PANTHER" id="PTHR43214">
    <property type="entry name" value="TWO-COMPONENT RESPONSE REGULATOR"/>
    <property type="match status" value="1"/>
</dbReference>
<dbReference type="InterPro" id="IPR000792">
    <property type="entry name" value="Tscrpt_reg_LuxR_C"/>
</dbReference>
<dbReference type="SUPFAM" id="SSF46894">
    <property type="entry name" value="C-terminal effector domain of the bipartite response regulators"/>
    <property type="match status" value="1"/>
</dbReference>
<dbReference type="GO" id="GO:0006355">
    <property type="term" value="P:regulation of DNA-templated transcription"/>
    <property type="evidence" value="ECO:0007669"/>
    <property type="project" value="InterPro"/>
</dbReference>
<protein>
    <submittedName>
        <fullName evidence="6">Two component transcriptional regulator, LuxR family</fullName>
    </submittedName>
</protein>
<dbReference type="OrthoDB" id="9797341at2"/>
<evidence type="ECO:0000256" key="1">
    <source>
        <dbReference type="ARBA" id="ARBA00022553"/>
    </source>
</evidence>
<dbReference type="InterPro" id="IPR001789">
    <property type="entry name" value="Sig_transdc_resp-reg_receiver"/>
</dbReference>
<evidence type="ECO:0000259" key="4">
    <source>
        <dbReference type="PROSITE" id="PS50043"/>
    </source>
</evidence>
<keyword evidence="7" id="KW-1185">Reference proteome</keyword>
<dbReference type="RefSeq" id="WP_091145484.1">
    <property type="nucleotide sequence ID" value="NZ_FMVF01000015.1"/>
</dbReference>
<dbReference type="SMART" id="SM00448">
    <property type="entry name" value="REC"/>
    <property type="match status" value="1"/>
</dbReference>
<evidence type="ECO:0000256" key="3">
    <source>
        <dbReference type="PROSITE-ProRule" id="PRU00169"/>
    </source>
</evidence>
<dbReference type="InterPro" id="IPR039420">
    <property type="entry name" value="WalR-like"/>
</dbReference>
<keyword evidence="2" id="KW-0238">DNA-binding</keyword>
<dbReference type="AlphaFoldDB" id="A0A1G5JPL5"/>
<dbReference type="SMART" id="SM00421">
    <property type="entry name" value="HTH_LUXR"/>
    <property type="match status" value="1"/>
</dbReference>